<dbReference type="Proteomes" id="UP000319852">
    <property type="component" value="Chromosome"/>
</dbReference>
<keyword evidence="2" id="KW-1185">Reference proteome</keyword>
<protein>
    <submittedName>
        <fullName evidence="1">Uncharacterized protein</fullName>
    </submittedName>
</protein>
<organism evidence="1 2">
    <name type="scientific">Adhaeretor mobilis</name>
    <dbReference type="NCBI Taxonomy" id="1930276"/>
    <lineage>
        <taxon>Bacteria</taxon>
        <taxon>Pseudomonadati</taxon>
        <taxon>Planctomycetota</taxon>
        <taxon>Planctomycetia</taxon>
        <taxon>Pirellulales</taxon>
        <taxon>Lacipirellulaceae</taxon>
        <taxon>Adhaeretor</taxon>
    </lineage>
</organism>
<evidence type="ECO:0000313" key="2">
    <source>
        <dbReference type="Proteomes" id="UP000319852"/>
    </source>
</evidence>
<evidence type="ECO:0000313" key="1">
    <source>
        <dbReference type="EMBL" id="QDS98405.1"/>
    </source>
</evidence>
<dbReference type="EMBL" id="CP036263">
    <property type="protein sequence ID" value="QDS98405.1"/>
    <property type="molecule type" value="Genomic_DNA"/>
</dbReference>
<sequence>MRGRRFNRWGYAVPHQQVGVGNHRRPQHLRGQEGSLPPSMIRVAAGVVAFCTQLHTDLSVANFDLLFADWAKNQLTASTESRMPNSIQGMMK</sequence>
<gene>
    <name evidence="1" type="ORF">HG15A2_16810</name>
</gene>
<proteinExistence type="predicted"/>
<reference evidence="1 2" key="1">
    <citation type="submission" date="2019-02" db="EMBL/GenBank/DDBJ databases">
        <title>Deep-cultivation of Planctomycetes and their phenomic and genomic characterization uncovers novel biology.</title>
        <authorList>
            <person name="Wiegand S."/>
            <person name="Jogler M."/>
            <person name="Boedeker C."/>
            <person name="Pinto D."/>
            <person name="Vollmers J."/>
            <person name="Rivas-Marin E."/>
            <person name="Kohn T."/>
            <person name="Peeters S.H."/>
            <person name="Heuer A."/>
            <person name="Rast P."/>
            <person name="Oberbeckmann S."/>
            <person name="Bunk B."/>
            <person name="Jeske O."/>
            <person name="Meyerdierks A."/>
            <person name="Storesund J.E."/>
            <person name="Kallscheuer N."/>
            <person name="Luecker S."/>
            <person name="Lage O.M."/>
            <person name="Pohl T."/>
            <person name="Merkel B.J."/>
            <person name="Hornburger P."/>
            <person name="Mueller R.-W."/>
            <person name="Bruemmer F."/>
            <person name="Labrenz M."/>
            <person name="Spormann A.M."/>
            <person name="Op den Camp H."/>
            <person name="Overmann J."/>
            <person name="Amann R."/>
            <person name="Jetten M.S.M."/>
            <person name="Mascher T."/>
            <person name="Medema M.H."/>
            <person name="Devos D.P."/>
            <person name="Kaster A.-K."/>
            <person name="Ovreas L."/>
            <person name="Rohde M."/>
            <person name="Galperin M.Y."/>
            <person name="Jogler C."/>
        </authorList>
    </citation>
    <scope>NUCLEOTIDE SEQUENCE [LARGE SCALE GENOMIC DNA]</scope>
    <source>
        <strain evidence="1 2">HG15A2</strain>
    </source>
</reference>
<accession>A0A517MU45</accession>
<dbReference type="AlphaFoldDB" id="A0A517MU45"/>
<name>A0A517MU45_9BACT</name>
<dbReference type="KEGG" id="amob:HG15A2_16810"/>